<evidence type="ECO:0000256" key="2">
    <source>
        <dbReference type="ARBA" id="ARBA00022649"/>
    </source>
</evidence>
<dbReference type="PANTHER" id="PTHR33755:SF6">
    <property type="entry name" value="PLASMID STABILIZATION SYSTEM PROTEIN"/>
    <property type="match status" value="1"/>
</dbReference>
<comment type="similarity">
    <text evidence="1">Belongs to the RelE toxin family.</text>
</comment>
<accession>A0A2S6NEY3</accession>
<evidence type="ECO:0000313" key="4">
    <source>
        <dbReference type="Proteomes" id="UP000239089"/>
    </source>
</evidence>
<dbReference type="PANTHER" id="PTHR33755">
    <property type="entry name" value="TOXIN PARE1-RELATED"/>
    <property type="match status" value="1"/>
</dbReference>
<name>A0A2S6NEY3_9HYPH</name>
<dbReference type="RefSeq" id="WP_104506310.1">
    <property type="nucleotide sequence ID" value="NZ_NHSJ01000026.1"/>
</dbReference>
<dbReference type="InterPro" id="IPR051803">
    <property type="entry name" value="TA_system_RelE-like_toxin"/>
</dbReference>
<dbReference type="InterPro" id="IPR035093">
    <property type="entry name" value="RelE/ParE_toxin_dom_sf"/>
</dbReference>
<sequence length="98" mass="11041">MANRLLRSPLARLDLIDIWQFIADDNERAADGLLDKIEVALTMLRDNPLAGRARPELATALRSFPVGNYVLFYRPLPDGVELVRALNGRQDVQPENID</sequence>
<dbReference type="OrthoDB" id="5457915at2"/>
<dbReference type="EMBL" id="NHSJ01000026">
    <property type="protein sequence ID" value="PPQ33205.1"/>
    <property type="molecule type" value="Genomic_DNA"/>
</dbReference>
<proteinExistence type="inferred from homology"/>
<keyword evidence="2" id="KW-1277">Toxin-antitoxin system</keyword>
<comment type="caution">
    <text evidence="3">The sequence shown here is derived from an EMBL/GenBank/DDBJ whole genome shotgun (WGS) entry which is preliminary data.</text>
</comment>
<evidence type="ECO:0000256" key="1">
    <source>
        <dbReference type="ARBA" id="ARBA00006226"/>
    </source>
</evidence>
<organism evidence="3 4">
    <name type="scientific">Rhodoblastus sphagnicola</name>
    <dbReference type="NCBI Taxonomy" id="333368"/>
    <lineage>
        <taxon>Bacteria</taxon>
        <taxon>Pseudomonadati</taxon>
        <taxon>Pseudomonadota</taxon>
        <taxon>Alphaproteobacteria</taxon>
        <taxon>Hyphomicrobiales</taxon>
        <taxon>Rhodoblastaceae</taxon>
        <taxon>Rhodoblastus</taxon>
    </lineage>
</organism>
<dbReference type="InterPro" id="IPR007712">
    <property type="entry name" value="RelE/ParE_toxin"/>
</dbReference>
<gene>
    <name evidence="3" type="ORF">CCR94_02490</name>
</gene>
<dbReference type="AlphaFoldDB" id="A0A2S6NEY3"/>
<dbReference type="Pfam" id="PF05016">
    <property type="entry name" value="ParE_toxin"/>
    <property type="match status" value="1"/>
</dbReference>
<reference evidence="3 4" key="1">
    <citation type="journal article" date="2018" name="Arch. Microbiol.">
        <title>New insights into the metabolic potential of the phototrophic purple bacterium Rhodopila globiformis DSM 161(T) from its draft genome sequence and evidence for a vanadium-dependent nitrogenase.</title>
        <authorList>
            <person name="Imhoff J.F."/>
            <person name="Rahn T."/>
            <person name="Kunzel S."/>
            <person name="Neulinger S.C."/>
        </authorList>
    </citation>
    <scope>NUCLEOTIDE SEQUENCE [LARGE SCALE GENOMIC DNA]</scope>
    <source>
        <strain evidence="3 4">DSM 16996</strain>
    </source>
</reference>
<dbReference type="Gene3D" id="3.30.2310.20">
    <property type="entry name" value="RelE-like"/>
    <property type="match status" value="1"/>
</dbReference>
<protein>
    <submittedName>
        <fullName evidence="3">Plasmid stabilization protein</fullName>
    </submittedName>
</protein>
<keyword evidence="4" id="KW-1185">Reference proteome</keyword>
<evidence type="ECO:0000313" key="3">
    <source>
        <dbReference type="EMBL" id="PPQ33205.1"/>
    </source>
</evidence>
<dbReference type="Proteomes" id="UP000239089">
    <property type="component" value="Unassembled WGS sequence"/>
</dbReference>